<dbReference type="Gene3D" id="3.40.50.1240">
    <property type="entry name" value="Phosphoglycerate mutase-like"/>
    <property type="match status" value="1"/>
</dbReference>
<dbReference type="InterPro" id="IPR029033">
    <property type="entry name" value="His_PPase_superfam"/>
</dbReference>
<dbReference type="Pfam" id="PF00300">
    <property type="entry name" value="His_Phos_1"/>
    <property type="match status" value="1"/>
</dbReference>
<dbReference type="PANTHER" id="PTHR48100:SF1">
    <property type="entry name" value="HISTIDINE PHOSPHATASE FAMILY PROTEIN-RELATED"/>
    <property type="match status" value="1"/>
</dbReference>
<reference evidence="1 2" key="1">
    <citation type="journal article" date="2015" name="Nature">
        <title>rRNA introns, odd ribosomes, and small enigmatic genomes across a large radiation of phyla.</title>
        <authorList>
            <person name="Brown C.T."/>
            <person name="Hug L.A."/>
            <person name="Thomas B.C."/>
            <person name="Sharon I."/>
            <person name="Castelle C.J."/>
            <person name="Singh A."/>
            <person name="Wilkins M.J."/>
            <person name="Williams K.H."/>
            <person name="Banfield J.F."/>
        </authorList>
    </citation>
    <scope>NUCLEOTIDE SEQUENCE [LARGE SCALE GENOMIC DNA]</scope>
</reference>
<evidence type="ECO:0000313" key="2">
    <source>
        <dbReference type="Proteomes" id="UP000034688"/>
    </source>
</evidence>
<protein>
    <submittedName>
        <fullName evidence="1">Phosphoglycerate mutase</fullName>
    </submittedName>
</protein>
<dbReference type="GO" id="GO:0016791">
    <property type="term" value="F:phosphatase activity"/>
    <property type="evidence" value="ECO:0007669"/>
    <property type="project" value="TreeGrafter"/>
</dbReference>
<dbReference type="Proteomes" id="UP000034688">
    <property type="component" value="Unassembled WGS sequence"/>
</dbReference>
<dbReference type="CDD" id="cd07067">
    <property type="entry name" value="HP_PGM_like"/>
    <property type="match status" value="1"/>
</dbReference>
<dbReference type="STRING" id="1618477.UR54_C0001G0003"/>
<dbReference type="InterPro" id="IPR013078">
    <property type="entry name" value="His_Pase_superF_clade-1"/>
</dbReference>
<accession>A0A0G0AW44</accession>
<dbReference type="SUPFAM" id="SSF53254">
    <property type="entry name" value="Phosphoglycerate mutase-like"/>
    <property type="match status" value="1"/>
</dbReference>
<comment type="caution">
    <text evidence="1">The sequence shown here is derived from an EMBL/GenBank/DDBJ whole genome shotgun (WGS) entry which is preliminary data.</text>
</comment>
<name>A0A0G0AW44_9BACT</name>
<gene>
    <name evidence="1" type="ORF">UR54_C0001G0003</name>
</gene>
<dbReference type="AlphaFoldDB" id="A0A0G0AW44"/>
<dbReference type="EMBL" id="LBPP01000001">
    <property type="protein sequence ID" value="KKP61463.1"/>
    <property type="molecule type" value="Genomic_DNA"/>
</dbReference>
<dbReference type="InterPro" id="IPR050275">
    <property type="entry name" value="PGM_Phosphatase"/>
</dbReference>
<dbReference type="GO" id="GO:0005737">
    <property type="term" value="C:cytoplasm"/>
    <property type="evidence" value="ECO:0007669"/>
    <property type="project" value="TreeGrafter"/>
</dbReference>
<sequence>MATIYFVRHGDYKNPDNIVPWRLPHFSLSDKGKKDINKDAEYFKNKNIEVIYSSPVLRAKQSAKILADKLNKKIIFSSLISEVFTPLQDKRLSYEEFNKKRIYPFLTKFHIKNKGESINDIFLRVDKLIKKVLKKYKNKNIIFVYHGDPIMIYILRKRGIKISGKLEDFQNNNYIPKAGMIELNFSKSELINFAHRCRRFFCHLLQ</sequence>
<proteinExistence type="predicted"/>
<evidence type="ECO:0000313" key="1">
    <source>
        <dbReference type="EMBL" id="KKP61463.1"/>
    </source>
</evidence>
<organism evidence="1 2">
    <name type="scientific">Candidatus Roizmanbacteria bacterium GW2011_GWA2_34_18</name>
    <dbReference type="NCBI Taxonomy" id="1618477"/>
    <lineage>
        <taxon>Bacteria</taxon>
        <taxon>Candidatus Roizmaniibacteriota</taxon>
    </lineage>
</organism>
<dbReference type="PANTHER" id="PTHR48100">
    <property type="entry name" value="BROAD-SPECIFICITY PHOSPHATASE YOR283W-RELATED"/>
    <property type="match status" value="1"/>
</dbReference>